<comment type="caution">
    <text evidence="2">The sequence shown here is derived from an EMBL/GenBank/DDBJ whole genome shotgun (WGS) entry which is preliminary data.</text>
</comment>
<evidence type="ECO:0000313" key="2">
    <source>
        <dbReference type="EMBL" id="KRX24338.1"/>
    </source>
</evidence>
<sequence length="60" mass="6560">MALVGNNTSNDNLYNIESGAERWSLFTRIDSCPFFSLQGICVDAFCQIIVIGCSGGRLKL</sequence>
<accession>A0A0V0SC98</accession>
<reference evidence="2 3" key="1">
    <citation type="submission" date="2015-01" db="EMBL/GenBank/DDBJ databases">
        <title>Evolution of Trichinella species and genotypes.</title>
        <authorList>
            <person name="Korhonen P.K."/>
            <person name="Edoardo P."/>
            <person name="Giuseppe L.R."/>
            <person name="Gasser R.B."/>
        </authorList>
    </citation>
    <scope>NUCLEOTIDE SEQUENCE [LARGE SCALE GENOMIC DNA]</scope>
    <source>
        <strain evidence="2">ISS37</strain>
    </source>
</reference>
<dbReference type="EMBL" id="JYDL01000018">
    <property type="protein sequence ID" value="KRX24338.1"/>
    <property type="molecule type" value="Genomic_DNA"/>
</dbReference>
<proteinExistence type="predicted"/>
<dbReference type="Proteomes" id="UP000054630">
    <property type="component" value="Unassembled WGS sequence"/>
</dbReference>
<evidence type="ECO:0000313" key="1">
    <source>
        <dbReference type="EMBL" id="KRX12522.1"/>
    </source>
</evidence>
<dbReference type="AlphaFoldDB" id="A0A0V0SC98"/>
<gene>
    <name evidence="2" type="ORF">T07_3030</name>
    <name evidence="1" type="ORF">T07_9917</name>
</gene>
<evidence type="ECO:0000313" key="3">
    <source>
        <dbReference type="Proteomes" id="UP000054630"/>
    </source>
</evidence>
<organism evidence="2 3">
    <name type="scientific">Trichinella nelsoni</name>
    <dbReference type="NCBI Taxonomy" id="6336"/>
    <lineage>
        <taxon>Eukaryota</taxon>
        <taxon>Metazoa</taxon>
        <taxon>Ecdysozoa</taxon>
        <taxon>Nematoda</taxon>
        <taxon>Enoplea</taxon>
        <taxon>Dorylaimia</taxon>
        <taxon>Trichinellida</taxon>
        <taxon>Trichinellidae</taxon>
        <taxon>Trichinella</taxon>
    </lineage>
</organism>
<name>A0A0V0SC98_9BILA</name>
<dbReference type="EMBL" id="JYDL01000353">
    <property type="protein sequence ID" value="KRX12522.1"/>
    <property type="molecule type" value="Genomic_DNA"/>
</dbReference>
<keyword evidence="3" id="KW-1185">Reference proteome</keyword>
<protein>
    <submittedName>
        <fullName evidence="2">Uncharacterized protein</fullName>
    </submittedName>
</protein>
<dbReference type="STRING" id="6336.A0A0V0SC98"/>